<proteinExistence type="predicted"/>
<accession>A0A4R6PU96</accession>
<gene>
    <name evidence="1" type="ORF">DEU29_101403</name>
</gene>
<organism evidence="1 2">
    <name type="scientific">Idiomarina aquatica</name>
    <dbReference type="NCBI Taxonomy" id="1327752"/>
    <lineage>
        <taxon>Bacteria</taxon>
        <taxon>Pseudomonadati</taxon>
        <taxon>Pseudomonadota</taxon>
        <taxon>Gammaproteobacteria</taxon>
        <taxon>Alteromonadales</taxon>
        <taxon>Idiomarinaceae</taxon>
        <taxon>Idiomarina</taxon>
    </lineage>
</organism>
<reference evidence="1 2" key="1">
    <citation type="submission" date="2019-03" db="EMBL/GenBank/DDBJ databases">
        <title>Freshwater and sediment microbial communities from various areas in North America, analyzing microbe dynamics in response to fracking.</title>
        <authorList>
            <person name="Lamendella R."/>
        </authorList>
    </citation>
    <scope>NUCLEOTIDE SEQUENCE [LARGE SCALE GENOMIC DNA]</scope>
    <source>
        <strain evidence="1 2">18_TX</strain>
    </source>
</reference>
<keyword evidence="2" id="KW-1185">Reference proteome</keyword>
<dbReference type="OrthoDB" id="7068435at2"/>
<dbReference type="AlphaFoldDB" id="A0A4R6PU96"/>
<evidence type="ECO:0000313" key="2">
    <source>
        <dbReference type="Proteomes" id="UP000295531"/>
    </source>
</evidence>
<comment type="caution">
    <text evidence="1">The sequence shown here is derived from an EMBL/GenBank/DDBJ whole genome shotgun (WGS) entry which is preliminary data.</text>
</comment>
<protein>
    <submittedName>
        <fullName evidence="1">Uncharacterized protein</fullName>
    </submittedName>
</protein>
<dbReference type="Proteomes" id="UP000295531">
    <property type="component" value="Unassembled WGS sequence"/>
</dbReference>
<dbReference type="EMBL" id="SNXI01000001">
    <property type="protein sequence ID" value="TDP40850.1"/>
    <property type="molecule type" value="Genomic_DNA"/>
</dbReference>
<evidence type="ECO:0000313" key="1">
    <source>
        <dbReference type="EMBL" id="TDP40850.1"/>
    </source>
</evidence>
<sequence>MYEKTISELKELRTVASHITNLGKVMNKTEDEKLKELIGNVITPLQRSHANPKVKGKSTPGSLYNANDANIKSLIQYCKGYITIKKPEWQVLAERHGWAPKA</sequence>
<dbReference type="RefSeq" id="WP_133538546.1">
    <property type="nucleotide sequence ID" value="NZ_SNXI01000001.1"/>
</dbReference>
<name>A0A4R6PU96_9GAMM</name>